<name>A0A368VU42_9ACTN</name>
<proteinExistence type="predicted"/>
<dbReference type="EMBL" id="QPJC01000003">
    <property type="protein sequence ID" value="RCW45279.1"/>
    <property type="molecule type" value="Genomic_DNA"/>
</dbReference>
<protein>
    <submittedName>
        <fullName evidence="1">Uncharacterized protein</fullName>
    </submittedName>
</protein>
<dbReference type="RefSeq" id="WP_170206384.1">
    <property type="nucleotide sequence ID" value="NZ_QPJC01000003.1"/>
</dbReference>
<dbReference type="AlphaFoldDB" id="A0A368VU42"/>
<evidence type="ECO:0000313" key="1">
    <source>
        <dbReference type="EMBL" id="RCW45279.1"/>
    </source>
</evidence>
<sequence>MRETATAISLFSWSHHWVWLAPLTVPAVPRVSRALCSGTALDPHIRFAELAQDYPAFAGESFDLPREITCFS</sequence>
<accession>A0A368VU42</accession>
<comment type="caution">
    <text evidence="1">The sequence shown here is derived from an EMBL/GenBank/DDBJ whole genome shotgun (WGS) entry which is preliminary data.</text>
</comment>
<gene>
    <name evidence="1" type="ORF">DFQ14_103247</name>
</gene>
<keyword evidence="2" id="KW-1185">Reference proteome</keyword>
<reference evidence="1 2" key="1">
    <citation type="submission" date="2018-07" db="EMBL/GenBank/DDBJ databases">
        <title>Genomic Encyclopedia of Type Strains, Phase III (KMG-III): the genomes of soil and plant-associated and newly described type strains.</title>
        <authorList>
            <person name="Whitman W."/>
        </authorList>
    </citation>
    <scope>NUCLEOTIDE SEQUENCE [LARGE SCALE GENOMIC DNA]</scope>
    <source>
        <strain evidence="1 2">CECT 8575</strain>
    </source>
</reference>
<organism evidence="1 2">
    <name type="scientific">Halopolyspora algeriensis</name>
    <dbReference type="NCBI Taxonomy" id="1500506"/>
    <lineage>
        <taxon>Bacteria</taxon>
        <taxon>Bacillati</taxon>
        <taxon>Actinomycetota</taxon>
        <taxon>Actinomycetes</taxon>
        <taxon>Actinomycetes incertae sedis</taxon>
        <taxon>Halopolyspora</taxon>
    </lineage>
</organism>
<dbReference type="Proteomes" id="UP000253495">
    <property type="component" value="Unassembled WGS sequence"/>
</dbReference>
<evidence type="ECO:0000313" key="2">
    <source>
        <dbReference type="Proteomes" id="UP000253495"/>
    </source>
</evidence>